<evidence type="ECO:0000256" key="4">
    <source>
        <dbReference type="ARBA" id="ARBA00022695"/>
    </source>
</evidence>
<keyword evidence="7" id="KW-0238">DNA-binding</keyword>
<evidence type="ECO:0000313" key="12">
    <source>
        <dbReference type="Proteomes" id="UP000078492"/>
    </source>
</evidence>
<feature type="compositionally biased region" description="Polar residues" evidence="9">
    <location>
        <begin position="254"/>
        <end position="263"/>
    </location>
</feature>
<evidence type="ECO:0000313" key="11">
    <source>
        <dbReference type="EMBL" id="KYN10204.1"/>
    </source>
</evidence>
<dbReference type="PANTHER" id="PTHR33568">
    <property type="entry name" value="DNA POLYMERASE"/>
    <property type="match status" value="1"/>
</dbReference>
<keyword evidence="5" id="KW-0235">DNA replication</keyword>
<dbReference type="AlphaFoldDB" id="A0A151IT69"/>
<dbReference type="InterPro" id="IPR012337">
    <property type="entry name" value="RNaseH-like_sf"/>
</dbReference>
<evidence type="ECO:0000256" key="7">
    <source>
        <dbReference type="ARBA" id="ARBA00023125"/>
    </source>
</evidence>
<name>A0A151IT69_9HYME</name>
<feature type="domain" description="DNA-directed DNA polymerase family B mitochondria/virus" evidence="10">
    <location>
        <begin position="8"/>
        <end position="180"/>
    </location>
</feature>
<dbReference type="GO" id="GO:0003887">
    <property type="term" value="F:DNA-directed DNA polymerase activity"/>
    <property type="evidence" value="ECO:0007669"/>
    <property type="project" value="UniProtKB-KW"/>
</dbReference>
<evidence type="ECO:0000256" key="6">
    <source>
        <dbReference type="ARBA" id="ARBA00022932"/>
    </source>
</evidence>
<comment type="similarity">
    <text evidence="1">Belongs to the DNA polymerase type-B family.</text>
</comment>
<dbReference type="GO" id="GO:0000166">
    <property type="term" value="F:nucleotide binding"/>
    <property type="evidence" value="ECO:0007669"/>
    <property type="project" value="InterPro"/>
</dbReference>
<evidence type="ECO:0000259" key="10">
    <source>
        <dbReference type="Pfam" id="PF03175"/>
    </source>
</evidence>
<dbReference type="GO" id="GO:0003677">
    <property type="term" value="F:DNA binding"/>
    <property type="evidence" value="ECO:0007669"/>
    <property type="project" value="UniProtKB-KW"/>
</dbReference>
<proteinExistence type="inferred from homology"/>
<comment type="catalytic activity">
    <reaction evidence="8">
        <text>DNA(n) + a 2'-deoxyribonucleoside 5'-triphosphate = DNA(n+1) + diphosphate</text>
        <dbReference type="Rhea" id="RHEA:22508"/>
        <dbReference type="Rhea" id="RHEA-COMP:17339"/>
        <dbReference type="Rhea" id="RHEA-COMP:17340"/>
        <dbReference type="ChEBI" id="CHEBI:33019"/>
        <dbReference type="ChEBI" id="CHEBI:61560"/>
        <dbReference type="ChEBI" id="CHEBI:173112"/>
        <dbReference type="EC" id="2.7.7.7"/>
    </reaction>
</comment>
<dbReference type="EMBL" id="KQ981027">
    <property type="protein sequence ID" value="KYN10204.1"/>
    <property type="molecule type" value="Genomic_DNA"/>
</dbReference>
<reference evidence="11 12" key="1">
    <citation type="submission" date="2015-09" db="EMBL/GenBank/DDBJ databases">
        <title>Trachymyrmex cornetzi WGS genome.</title>
        <authorList>
            <person name="Nygaard S."/>
            <person name="Hu H."/>
            <person name="Boomsma J."/>
            <person name="Zhang G."/>
        </authorList>
    </citation>
    <scope>NUCLEOTIDE SEQUENCE [LARGE SCALE GENOMIC DNA]</scope>
    <source>
        <strain evidence="11">Tcor2-1</strain>
        <tissue evidence="11">Whole body</tissue>
    </source>
</reference>
<dbReference type="GO" id="GO:0006260">
    <property type="term" value="P:DNA replication"/>
    <property type="evidence" value="ECO:0007669"/>
    <property type="project" value="UniProtKB-KW"/>
</dbReference>
<keyword evidence="3" id="KW-0808">Transferase</keyword>
<evidence type="ECO:0000256" key="5">
    <source>
        <dbReference type="ARBA" id="ARBA00022705"/>
    </source>
</evidence>
<accession>A0A151IT69</accession>
<dbReference type="Pfam" id="PF03175">
    <property type="entry name" value="DNA_pol_B_2"/>
    <property type="match status" value="1"/>
</dbReference>
<dbReference type="STRING" id="471704.A0A151IT69"/>
<keyword evidence="4" id="KW-0548">Nucleotidyltransferase</keyword>
<feature type="region of interest" description="Disordered" evidence="9">
    <location>
        <begin position="254"/>
        <end position="279"/>
    </location>
</feature>
<keyword evidence="6" id="KW-0239">DNA-directed DNA polymerase</keyword>
<protein>
    <recommendedName>
        <fullName evidence="2">DNA-directed DNA polymerase</fullName>
        <ecNumber evidence="2">2.7.7.7</ecNumber>
    </recommendedName>
</protein>
<organism evidence="11 12">
    <name type="scientific">Trachymyrmex cornetzi</name>
    <dbReference type="NCBI Taxonomy" id="471704"/>
    <lineage>
        <taxon>Eukaryota</taxon>
        <taxon>Metazoa</taxon>
        <taxon>Ecdysozoa</taxon>
        <taxon>Arthropoda</taxon>
        <taxon>Hexapoda</taxon>
        <taxon>Insecta</taxon>
        <taxon>Pterygota</taxon>
        <taxon>Neoptera</taxon>
        <taxon>Endopterygota</taxon>
        <taxon>Hymenoptera</taxon>
        <taxon>Apocrita</taxon>
        <taxon>Aculeata</taxon>
        <taxon>Formicoidea</taxon>
        <taxon>Formicidae</taxon>
        <taxon>Myrmicinae</taxon>
        <taxon>Trachymyrmex</taxon>
    </lineage>
</organism>
<dbReference type="SUPFAM" id="SSF53098">
    <property type="entry name" value="Ribonuclease H-like"/>
    <property type="match status" value="1"/>
</dbReference>
<dbReference type="Proteomes" id="UP000078492">
    <property type="component" value="Unassembled WGS sequence"/>
</dbReference>
<dbReference type="EC" id="2.7.7.7" evidence="2"/>
<evidence type="ECO:0000256" key="2">
    <source>
        <dbReference type="ARBA" id="ARBA00012417"/>
    </source>
</evidence>
<gene>
    <name evidence="11" type="ORF">ALC57_17668</name>
</gene>
<evidence type="ECO:0000256" key="8">
    <source>
        <dbReference type="ARBA" id="ARBA00049244"/>
    </source>
</evidence>
<sequence>MTVGNTKFIDSSNYMPMRLSDLSKAFGLQDTSGKGIFPHLFNRKEHQAFIGPIPSARYYSPEQMKPEEREHFIKWHDDMTQSGFVFDFQREIVKYCRNDVEILRQACLAFRKIFLERGSVCPFVKCTTIASTCMNVFRRNFLRGKEIGVIPVGGYRYRDNHSRKAVQWLVRMEHEFNQQISHAGRGREFRIAGTPVDGYYETGFGERDATLRITISRMLFAWVPIMLLNKSRKKTQFFHRSWRYDRRALRANSRSDMASSTTGIPGDGEMGVRFRPGNT</sequence>
<dbReference type="PANTHER" id="PTHR33568:SF3">
    <property type="entry name" value="DNA-DIRECTED DNA POLYMERASE"/>
    <property type="match status" value="1"/>
</dbReference>
<keyword evidence="12" id="KW-1185">Reference proteome</keyword>
<evidence type="ECO:0000256" key="3">
    <source>
        <dbReference type="ARBA" id="ARBA00022679"/>
    </source>
</evidence>
<dbReference type="InterPro" id="IPR004868">
    <property type="entry name" value="DNA-dir_DNA_pol_B_mt/vir"/>
</dbReference>
<evidence type="ECO:0000256" key="9">
    <source>
        <dbReference type="SAM" id="MobiDB-lite"/>
    </source>
</evidence>
<evidence type="ECO:0000256" key="1">
    <source>
        <dbReference type="ARBA" id="ARBA00005755"/>
    </source>
</evidence>